<keyword evidence="4" id="KW-1185">Reference proteome</keyword>
<feature type="region of interest" description="Disordered" evidence="1">
    <location>
        <begin position="445"/>
        <end position="470"/>
    </location>
</feature>
<dbReference type="RefSeq" id="WP_151867278.1">
    <property type="nucleotide sequence ID" value="NZ_WBZB01000071.1"/>
</dbReference>
<dbReference type="Pfam" id="PF09299">
    <property type="entry name" value="Mu-transpos_C"/>
    <property type="match status" value="1"/>
</dbReference>
<evidence type="ECO:0000256" key="1">
    <source>
        <dbReference type="SAM" id="MobiDB-lite"/>
    </source>
</evidence>
<dbReference type="PANTHER" id="PTHR35004:SF6">
    <property type="entry name" value="TRANSPOSASE"/>
    <property type="match status" value="1"/>
</dbReference>
<dbReference type="GO" id="GO:0003676">
    <property type="term" value="F:nucleic acid binding"/>
    <property type="evidence" value="ECO:0007669"/>
    <property type="project" value="InterPro"/>
</dbReference>
<feature type="domain" description="Integrase catalytic" evidence="2">
    <location>
        <begin position="154"/>
        <end position="332"/>
    </location>
</feature>
<dbReference type="OrthoDB" id="9794201at2"/>
<comment type="caution">
    <text evidence="3">The sequence shown here is derived from an EMBL/GenBank/DDBJ whole genome shotgun (WGS) entry which is preliminary data.</text>
</comment>
<dbReference type="PANTHER" id="PTHR35004">
    <property type="entry name" value="TRANSPOSASE RV3428C-RELATED"/>
    <property type="match status" value="1"/>
</dbReference>
<name>A0A833HL36_9FIRM</name>
<sequence length="470" mass="53604">MSNEVTSKKWQDDEALKRFQIIAPLLAEDIDSAKKQELRNQLAQTHQLSVRSLYRYEKSFNQSQFAGLKPMNREMRRSKSLPDNFDELVAEAIQLKREVPSRSVAQLILILEMEGRVAPGILKRSTLQRHLYKAGFGKKQMRKYNEARKSSSRRFCKPHRMMLAEADIKYGPKMAFGKDGKKIQTYLSVIIDNHSRLVLDARFYDNQEKEIIEDSYRRAILKFGKMDAAYHDRGSQYISTQLIKSLSSLGIKVLHAKPYSPSSKGGVEVFNRFVNAFLAEAKAQKVKTLDELNHFWDIWLEEYYHNKPHDGIAEYYKSLGSSVPSEGISPLQEWNRDSRVLTFIDAGVVGKAFLHHETRVVDNGACISFNGLKYETSTALIGATVDIAYDPMAPEVITVTYPGTQPIQAEPIKIGSFCDPKPDLPLCMLPEEPETSRFLEGLEQKRNHSRQMKADALSFGNYRKEGKPNV</sequence>
<dbReference type="EMBL" id="WBZB01000071">
    <property type="protein sequence ID" value="KAB3524896.1"/>
    <property type="molecule type" value="Genomic_DNA"/>
</dbReference>
<dbReference type="AlphaFoldDB" id="A0A833HL36"/>
<dbReference type="InterPro" id="IPR036397">
    <property type="entry name" value="RNaseH_sf"/>
</dbReference>
<evidence type="ECO:0000313" key="3">
    <source>
        <dbReference type="EMBL" id="KAB3524896.1"/>
    </source>
</evidence>
<dbReference type="InterPro" id="IPR012337">
    <property type="entry name" value="RNaseH-like_sf"/>
</dbReference>
<dbReference type="Proteomes" id="UP000465601">
    <property type="component" value="Unassembled WGS sequence"/>
</dbReference>
<dbReference type="PROSITE" id="PS50994">
    <property type="entry name" value="INTEGRASE"/>
    <property type="match status" value="1"/>
</dbReference>
<organism evidence="3 4">
    <name type="scientific">Alkaliphilus serpentinus</name>
    <dbReference type="NCBI Taxonomy" id="1482731"/>
    <lineage>
        <taxon>Bacteria</taxon>
        <taxon>Bacillati</taxon>
        <taxon>Bacillota</taxon>
        <taxon>Clostridia</taxon>
        <taxon>Peptostreptococcales</taxon>
        <taxon>Natronincolaceae</taxon>
        <taxon>Alkaliphilus</taxon>
    </lineage>
</organism>
<dbReference type="GO" id="GO:0015074">
    <property type="term" value="P:DNA integration"/>
    <property type="evidence" value="ECO:0007669"/>
    <property type="project" value="InterPro"/>
</dbReference>
<dbReference type="InterPro" id="IPR015378">
    <property type="entry name" value="Transposase-like_Mu_C"/>
</dbReference>
<evidence type="ECO:0000259" key="2">
    <source>
        <dbReference type="PROSITE" id="PS50994"/>
    </source>
</evidence>
<dbReference type="InterPro" id="IPR001584">
    <property type="entry name" value="Integrase_cat-core"/>
</dbReference>
<gene>
    <name evidence="3" type="ORF">F8153_15595</name>
</gene>
<accession>A0A833HL36</accession>
<dbReference type="Pfam" id="PF00665">
    <property type="entry name" value="rve"/>
    <property type="match status" value="1"/>
</dbReference>
<evidence type="ECO:0000313" key="4">
    <source>
        <dbReference type="Proteomes" id="UP000465601"/>
    </source>
</evidence>
<dbReference type="Gene3D" id="3.30.420.10">
    <property type="entry name" value="Ribonuclease H-like superfamily/Ribonuclease H"/>
    <property type="match status" value="1"/>
</dbReference>
<protein>
    <submittedName>
        <fullName evidence="3">Transposase family protein</fullName>
    </submittedName>
</protein>
<proteinExistence type="predicted"/>
<dbReference type="SUPFAM" id="SSF53098">
    <property type="entry name" value="Ribonuclease H-like"/>
    <property type="match status" value="1"/>
</dbReference>
<reference evidence="3 4" key="1">
    <citation type="submission" date="2019-10" db="EMBL/GenBank/DDBJ databases">
        <title>Alkaliphilus serpentinus sp. nov. and Alkaliphilus pronyensis sp. nov., two novel anaerobic alkaliphilic species isolated from the serpentinized-hosted hydrothermal field of the Prony Bay (New Caledonia).</title>
        <authorList>
            <person name="Postec A."/>
        </authorList>
    </citation>
    <scope>NUCLEOTIDE SEQUENCE [LARGE SCALE GENOMIC DNA]</scope>
    <source>
        <strain evidence="3 4">LacT</strain>
    </source>
</reference>